<dbReference type="EMBL" id="RCHS01001671">
    <property type="protein sequence ID" value="RMX52259.1"/>
    <property type="molecule type" value="Genomic_DNA"/>
</dbReference>
<keyword evidence="2" id="KW-0677">Repeat</keyword>
<proteinExistence type="predicted"/>
<dbReference type="SMART" id="SM00369">
    <property type="entry name" value="LRR_TYP"/>
    <property type="match status" value="1"/>
</dbReference>
<evidence type="ECO:0000313" key="4">
    <source>
        <dbReference type="Proteomes" id="UP000275408"/>
    </source>
</evidence>
<evidence type="ECO:0000256" key="2">
    <source>
        <dbReference type="ARBA" id="ARBA00022737"/>
    </source>
</evidence>
<sequence>MSRSSSPSRLQCLQLATSDLSSNTIAVLPEGLFTKLTMLRHLELSSNAITSLQEGLFERQTKLNHLYVRFVIP</sequence>
<dbReference type="InterPro" id="IPR003591">
    <property type="entry name" value="Leu-rich_rpt_typical-subtyp"/>
</dbReference>
<name>A0A3M6UFB9_POCDA</name>
<organism evidence="3 4">
    <name type="scientific">Pocillopora damicornis</name>
    <name type="common">Cauliflower coral</name>
    <name type="synonym">Millepora damicornis</name>
    <dbReference type="NCBI Taxonomy" id="46731"/>
    <lineage>
        <taxon>Eukaryota</taxon>
        <taxon>Metazoa</taxon>
        <taxon>Cnidaria</taxon>
        <taxon>Anthozoa</taxon>
        <taxon>Hexacorallia</taxon>
        <taxon>Scleractinia</taxon>
        <taxon>Astrocoeniina</taxon>
        <taxon>Pocilloporidae</taxon>
        <taxon>Pocillopora</taxon>
    </lineage>
</organism>
<dbReference type="Proteomes" id="UP000275408">
    <property type="component" value="Unassembled WGS sequence"/>
</dbReference>
<protein>
    <submittedName>
        <fullName evidence="3">Uncharacterized protein</fullName>
    </submittedName>
</protein>
<dbReference type="Pfam" id="PF13855">
    <property type="entry name" value="LRR_8"/>
    <property type="match status" value="1"/>
</dbReference>
<dbReference type="PROSITE" id="PS51450">
    <property type="entry name" value="LRR"/>
    <property type="match status" value="1"/>
</dbReference>
<evidence type="ECO:0000313" key="3">
    <source>
        <dbReference type="EMBL" id="RMX52259.1"/>
    </source>
</evidence>
<reference evidence="3 4" key="1">
    <citation type="journal article" date="2018" name="Sci. Rep.">
        <title>Comparative analysis of the Pocillopora damicornis genome highlights role of immune system in coral evolution.</title>
        <authorList>
            <person name="Cunning R."/>
            <person name="Bay R.A."/>
            <person name="Gillette P."/>
            <person name="Baker A.C."/>
            <person name="Traylor-Knowles N."/>
        </authorList>
    </citation>
    <scope>NUCLEOTIDE SEQUENCE [LARGE SCALE GENOMIC DNA]</scope>
    <source>
        <strain evidence="3">RSMAS</strain>
        <tissue evidence="3">Whole animal</tissue>
    </source>
</reference>
<comment type="caution">
    <text evidence="3">The sequence shown here is derived from an EMBL/GenBank/DDBJ whole genome shotgun (WGS) entry which is preliminary data.</text>
</comment>
<dbReference type="SUPFAM" id="SSF52058">
    <property type="entry name" value="L domain-like"/>
    <property type="match status" value="1"/>
</dbReference>
<dbReference type="InterPro" id="IPR001611">
    <property type="entry name" value="Leu-rich_rpt"/>
</dbReference>
<dbReference type="InterPro" id="IPR032675">
    <property type="entry name" value="LRR_dom_sf"/>
</dbReference>
<keyword evidence="4" id="KW-1185">Reference proteome</keyword>
<dbReference type="Gene3D" id="3.80.10.10">
    <property type="entry name" value="Ribonuclease Inhibitor"/>
    <property type="match status" value="1"/>
</dbReference>
<evidence type="ECO:0000256" key="1">
    <source>
        <dbReference type="ARBA" id="ARBA00022614"/>
    </source>
</evidence>
<dbReference type="AlphaFoldDB" id="A0A3M6UFB9"/>
<accession>A0A3M6UFB9</accession>
<keyword evidence="1" id="KW-0433">Leucine-rich repeat</keyword>
<gene>
    <name evidence="3" type="ORF">pdam_00007937</name>
</gene>